<dbReference type="Gene3D" id="3.40.50.410">
    <property type="entry name" value="von Willebrand factor, type A domain"/>
    <property type="match status" value="1"/>
</dbReference>
<reference evidence="5" key="2">
    <citation type="journal article" date="2007" name="Science">
        <title>Draft genome sequence of the sexually transmitted pathogen Trichomonas vaginalis.</title>
        <authorList>
            <person name="Carlton J.M."/>
            <person name="Hirt R.P."/>
            <person name="Silva J.C."/>
            <person name="Delcher A.L."/>
            <person name="Schatz M."/>
            <person name="Zhao Q."/>
            <person name="Wortman J.R."/>
            <person name="Bidwell S.L."/>
            <person name="Alsmark U.C.M."/>
            <person name="Besteiro S."/>
            <person name="Sicheritz-Ponten T."/>
            <person name="Noel C.J."/>
            <person name="Dacks J.B."/>
            <person name="Foster P.G."/>
            <person name="Simillion C."/>
            <person name="Van de Peer Y."/>
            <person name="Miranda-Saavedra D."/>
            <person name="Barton G.J."/>
            <person name="Westrop G.D."/>
            <person name="Mueller S."/>
            <person name="Dessi D."/>
            <person name="Fiori P.L."/>
            <person name="Ren Q."/>
            <person name="Paulsen I."/>
            <person name="Zhang H."/>
            <person name="Bastida-Corcuera F.D."/>
            <person name="Simoes-Barbosa A."/>
            <person name="Brown M.T."/>
            <person name="Hayes R.D."/>
            <person name="Mukherjee M."/>
            <person name="Okumura C.Y."/>
            <person name="Schneider R."/>
            <person name="Smith A.J."/>
            <person name="Vanacova S."/>
            <person name="Villalvazo M."/>
            <person name="Haas B.J."/>
            <person name="Pertea M."/>
            <person name="Feldblyum T.V."/>
            <person name="Utterback T.R."/>
            <person name="Shu C.L."/>
            <person name="Osoegawa K."/>
            <person name="de Jong P.J."/>
            <person name="Hrdy I."/>
            <person name="Horvathova L."/>
            <person name="Zubacova Z."/>
            <person name="Dolezal P."/>
            <person name="Malik S.B."/>
            <person name="Logsdon J.M. Jr."/>
            <person name="Henze K."/>
            <person name="Gupta A."/>
            <person name="Wang C.C."/>
            <person name="Dunne R.L."/>
            <person name="Upcroft J.A."/>
            <person name="Upcroft P."/>
            <person name="White O."/>
            <person name="Salzberg S.L."/>
            <person name="Tang P."/>
            <person name="Chiu C.-H."/>
            <person name="Lee Y.-S."/>
            <person name="Embley T.M."/>
            <person name="Coombs G.H."/>
            <person name="Mottram J.C."/>
            <person name="Tachezy J."/>
            <person name="Fraser-Liggett C.M."/>
            <person name="Johnson P.J."/>
        </authorList>
    </citation>
    <scope>NUCLEOTIDE SEQUENCE [LARGE SCALE GENOMIC DNA]</scope>
    <source>
        <strain evidence="5">G3</strain>
    </source>
</reference>
<evidence type="ECO:0000256" key="2">
    <source>
        <dbReference type="ARBA" id="ARBA00022942"/>
    </source>
</evidence>
<organism evidence="5 6">
    <name type="scientific">Trichomonas vaginalis (strain ATCC PRA-98 / G3)</name>
    <dbReference type="NCBI Taxonomy" id="412133"/>
    <lineage>
        <taxon>Eukaryota</taxon>
        <taxon>Metamonada</taxon>
        <taxon>Parabasalia</taxon>
        <taxon>Trichomonadida</taxon>
        <taxon>Trichomonadidae</taxon>
        <taxon>Trichomonas</taxon>
    </lineage>
</organism>
<dbReference type="InterPro" id="IPR002035">
    <property type="entry name" value="VWF_A"/>
</dbReference>
<dbReference type="SMART" id="SM00726">
    <property type="entry name" value="UIM"/>
    <property type="match status" value="6"/>
</dbReference>
<dbReference type="SMR" id="A2EEG1"/>
<dbReference type="OMA" id="QMSMQDQ"/>
<dbReference type="Proteomes" id="UP000001542">
    <property type="component" value="Unassembled WGS sequence"/>
</dbReference>
<dbReference type="GO" id="GO:0005829">
    <property type="term" value="C:cytosol"/>
    <property type="evidence" value="ECO:0000318"/>
    <property type="project" value="GO_Central"/>
</dbReference>
<dbReference type="PANTHER" id="PTHR10223">
    <property type="entry name" value="26S PROTEASOME NON-ATPASE REGULATORY SUBUNIT 4"/>
    <property type="match status" value="1"/>
</dbReference>
<dbReference type="EMBL" id="DS113367">
    <property type="protein sequence ID" value="EAY08967.1"/>
    <property type="molecule type" value="Genomic_DNA"/>
</dbReference>
<dbReference type="RefSeq" id="XP_001321190.1">
    <property type="nucleotide sequence ID" value="XM_001321155.1"/>
</dbReference>
<dbReference type="VEuPathDB" id="TrichDB:TVAG_486140"/>
<dbReference type="SUPFAM" id="SSF53300">
    <property type="entry name" value="vWA-like"/>
    <property type="match status" value="1"/>
</dbReference>
<dbReference type="Pfam" id="PF13519">
    <property type="entry name" value="VWA_2"/>
    <property type="match status" value="1"/>
</dbReference>
<dbReference type="GO" id="GO:0043161">
    <property type="term" value="P:proteasome-mediated ubiquitin-dependent protein catabolic process"/>
    <property type="evidence" value="ECO:0000318"/>
    <property type="project" value="GO_Central"/>
</dbReference>
<name>A2EEG1_TRIV3</name>
<comment type="similarity">
    <text evidence="1">Belongs to the proteasome subunit S5A family.</text>
</comment>
<dbReference type="Pfam" id="PF02809">
    <property type="entry name" value="UIM"/>
    <property type="match status" value="5"/>
</dbReference>
<feature type="domain" description="VWFA" evidence="4">
    <location>
        <begin position="8"/>
        <end position="117"/>
    </location>
</feature>
<feature type="region of interest" description="Disordered" evidence="3">
    <location>
        <begin position="369"/>
        <end position="406"/>
    </location>
</feature>
<feature type="compositionally biased region" description="Basic and acidic residues" evidence="3">
    <location>
        <begin position="390"/>
        <end position="406"/>
    </location>
</feature>
<sequence>MSNSYQAVVMMIDNSITSINGDFYPNRLAAQTLAADRLLASYHKNSAKNQFAVATIGSGNFGIQLSLCKDMIKVSHALDAITIGGEIRFENAIRCGFLALRHRDQEVSIKRIVIFVGSHHDFTQERIEALVRDTNKEAVGVDIIAFGDDVNSPEILESYIKQLTQPSHFIRLQVSKTILSDLVLLSPIGPGDAGDPNIVDDDIQQAINASLQEYADEDEEFRRVLEESRHETENQNYLNSVRQYINENNTADGGADEEMDPELQATLAASRNEAQQNSEPKPAVPVPKAPDMGEDDLNDPELQRALRESLQEAEMNDPELQAILKASMQDAPKENNDDIDMDDPELKAALEASRELPENNNDKIQQELEDPDTLNSILSGLPGVDPNSDLFKKDKKKDDEKDKDKK</sequence>
<dbReference type="PROSITE" id="PS50330">
    <property type="entry name" value="UIM"/>
    <property type="match status" value="2"/>
</dbReference>
<dbReference type="GO" id="GO:0008540">
    <property type="term" value="C:proteasome regulatory particle, base subcomplex"/>
    <property type="evidence" value="ECO:0000318"/>
    <property type="project" value="GO_Central"/>
</dbReference>
<feature type="region of interest" description="Disordered" evidence="3">
    <location>
        <begin position="310"/>
        <end position="346"/>
    </location>
</feature>
<evidence type="ECO:0000256" key="3">
    <source>
        <dbReference type="SAM" id="MobiDB-lite"/>
    </source>
</evidence>
<dbReference type="Gene3D" id="6.10.140.100">
    <property type="match status" value="2"/>
</dbReference>
<keyword evidence="6" id="KW-1185">Reference proteome</keyword>
<protein>
    <submittedName>
        <fullName evidence="5">Ubiquitin interaction motif family protein</fullName>
    </submittedName>
</protein>
<dbReference type="STRING" id="5722.A2EEG1"/>
<dbReference type="InParanoid" id="A2EEG1"/>
<dbReference type="PANTHER" id="PTHR10223:SF0">
    <property type="entry name" value="26S PROTEASOME NON-ATPASE REGULATORY SUBUNIT 4"/>
    <property type="match status" value="1"/>
</dbReference>
<accession>A2EEG1</accession>
<dbReference type="GO" id="GO:0005634">
    <property type="term" value="C:nucleus"/>
    <property type="evidence" value="ECO:0000318"/>
    <property type="project" value="GO_Central"/>
</dbReference>
<dbReference type="VEuPathDB" id="TrichDB:TVAGG3_0691270"/>
<reference evidence="5" key="1">
    <citation type="submission" date="2006-10" db="EMBL/GenBank/DDBJ databases">
        <authorList>
            <person name="Amadeo P."/>
            <person name="Zhao Q."/>
            <person name="Wortman J."/>
            <person name="Fraser-Liggett C."/>
            <person name="Carlton J."/>
        </authorList>
    </citation>
    <scope>NUCLEOTIDE SEQUENCE</scope>
    <source>
        <strain evidence="5">G3</strain>
    </source>
</reference>
<proteinExistence type="inferred from homology"/>
<dbReference type="InterPro" id="IPR036465">
    <property type="entry name" value="vWFA_dom_sf"/>
</dbReference>
<dbReference type="FunCoup" id="A2EEG1">
    <property type="interactions" value="696"/>
</dbReference>
<dbReference type="KEGG" id="tva:4766878"/>
<dbReference type="AlphaFoldDB" id="A2EEG1"/>
<dbReference type="OrthoDB" id="1731724at2759"/>
<evidence type="ECO:0000256" key="1">
    <source>
        <dbReference type="ARBA" id="ARBA00005574"/>
    </source>
</evidence>
<evidence type="ECO:0000313" key="5">
    <source>
        <dbReference type="EMBL" id="EAY08967.1"/>
    </source>
</evidence>
<dbReference type="eggNOG" id="KOG2884">
    <property type="taxonomic scope" value="Eukaryota"/>
</dbReference>
<evidence type="ECO:0000259" key="4">
    <source>
        <dbReference type="Pfam" id="PF13519"/>
    </source>
</evidence>
<evidence type="ECO:0000313" key="6">
    <source>
        <dbReference type="Proteomes" id="UP000001542"/>
    </source>
</evidence>
<keyword evidence="2" id="KW-0647">Proteasome</keyword>
<dbReference type="InterPro" id="IPR027040">
    <property type="entry name" value="PSMD4"/>
</dbReference>
<feature type="region of interest" description="Disordered" evidence="3">
    <location>
        <begin position="269"/>
        <end position="298"/>
    </location>
</feature>
<dbReference type="InterPro" id="IPR003903">
    <property type="entry name" value="UIM_dom"/>
</dbReference>
<feature type="compositionally biased region" description="Polar residues" evidence="3">
    <location>
        <begin position="269"/>
        <end position="279"/>
    </location>
</feature>
<gene>
    <name evidence="5" type="ORF">TVAG_486140</name>
</gene>
<dbReference type="GO" id="GO:0031593">
    <property type="term" value="F:polyubiquitin modification-dependent protein binding"/>
    <property type="evidence" value="ECO:0000318"/>
    <property type="project" value="GO_Central"/>
</dbReference>